<dbReference type="InterPro" id="IPR053781">
    <property type="entry name" value="F-box_AtFBL13-like"/>
</dbReference>
<proteinExistence type="predicted"/>
<gene>
    <name evidence="2" type="ORF">ISN44_As10g012520</name>
</gene>
<accession>A0A8T1ZUH8</accession>
<comment type="caution">
    <text evidence="2">The sequence shown here is derived from an EMBL/GenBank/DDBJ whole genome shotgun (WGS) entry which is preliminary data.</text>
</comment>
<evidence type="ECO:0000259" key="1">
    <source>
        <dbReference type="PROSITE" id="PS50181"/>
    </source>
</evidence>
<dbReference type="Proteomes" id="UP000694251">
    <property type="component" value="Chromosome 10"/>
</dbReference>
<dbReference type="PANTHER" id="PTHR31293">
    <property type="entry name" value="RNI-LIKE SUPERFAMILY PROTEIN"/>
    <property type="match status" value="1"/>
</dbReference>
<protein>
    <submittedName>
        <fullName evidence="2">FBD domain</fullName>
    </submittedName>
</protein>
<dbReference type="OrthoDB" id="2095648at2759"/>
<organism evidence="2 3">
    <name type="scientific">Arabidopsis suecica</name>
    <name type="common">Swedish thale-cress</name>
    <name type="synonym">Cardaminopsis suecica</name>
    <dbReference type="NCBI Taxonomy" id="45249"/>
    <lineage>
        <taxon>Eukaryota</taxon>
        <taxon>Viridiplantae</taxon>
        <taxon>Streptophyta</taxon>
        <taxon>Embryophyta</taxon>
        <taxon>Tracheophyta</taxon>
        <taxon>Spermatophyta</taxon>
        <taxon>Magnoliopsida</taxon>
        <taxon>eudicotyledons</taxon>
        <taxon>Gunneridae</taxon>
        <taxon>Pentapetalae</taxon>
        <taxon>rosids</taxon>
        <taxon>malvids</taxon>
        <taxon>Brassicales</taxon>
        <taxon>Brassicaceae</taxon>
        <taxon>Camelineae</taxon>
        <taxon>Arabidopsis</taxon>
    </lineage>
</organism>
<dbReference type="EMBL" id="JAEFBJ010000010">
    <property type="protein sequence ID" value="KAG7564488.1"/>
    <property type="molecule type" value="Genomic_DNA"/>
</dbReference>
<feature type="domain" description="F-box" evidence="1">
    <location>
        <begin position="16"/>
        <end position="64"/>
    </location>
</feature>
<keyword evidence="3" id="KW-1185">Reference proteome</keyword>
<name>A0A8T1ZUH8_ARASU</name>
<dbReference type="CDD" id="cd22160">
    <property type="entry name" value="F-box_AtFBL13-like"/>
    <property type="match status" value="1"/>
</dbReference>
<dbReference type="InterPro" id="IPR055294">
    <property type="entry name" value="FBL60-like"/>
</dbReference>
<dbReference type="InterPro" id="IPR055411">
    <property type="entry name" value="LRR_FXL15/At3g58940/PEG3-like"/>
</dbReference>
<dbReference type="SMART" id="SM00579">
    <property type="entry name" value="FBD"/>
    <property type="match status" value="1"/>
</dbReference>
<reference evidence="2 3" key="1">
    <citation type="submission" date="2020-12" db="EMBL/GenBank/DDBJ databases">
        <title>Concerted genomic and epigenomic changes stabilize Arabidopsis allopolyploids.</title>
        <authorList>
            <person name="Chen Z."/>
        </authorList>
    </citation>
    <scope>NUCLEOTIDE SEQUENCE [LARGE SCALE GENOMIC DNA]</scope>
    <source>
        <strain evidence="2">As9502</strain>
        <tissue evidence="2">Leaf</tissue>
    </source>
</reference>
<evidence type="ECO:0000313" key="3">
    <source>
        <dbReference type="Proteomes" id="UP000694251"/>
    </source>
</evidence>
<dbReference type="Pfam" id="PF24758">
    <property type="entry name" value="LRR_At5g56370"/>
    <property type="match status" value="1"/>
</dbReference>
<dbReference type="InterPro" id="IPR001810">
    <property type="entry name" value="F-box_dom"/>
</dbReference>
<dbReference type="InterPro" id="IPR006566">
    <property type="entry name" value="FBD"/>
</dbReference>
<dbReference type="Pfam" id="PF12937">
    <property type="entry name" value="F-box-like"/>
    <property type="match status" value="1"/>
</dbReference>
<evidence type="ECO:0000313" key="2">
    <source>
        <dbReference type="EMBL" id="KAG7564488.1"/>
    </source>
</evidence>
<dbReference type="PANTHER" id="PTHR31293:SF22">
    <property type="entry name" value="BNAC06G06520D PROTEIN"/>
    <property type="match status" value="1"/>
</dbReference>
<dbReference type="AlphaFoldDB" id="A0A8T1ZUH8"/>
<dbReference type="PROSITE" id="PS50181">
    <property type="entry name" value="FBOX"/>
    <property type="match status" value="1"/>
</dbReference>
<sequence length="453" mass="50914">MMSVSMGSKKLNTCCVASMNCLPDEFIVQILSLLPTKQAASTSVFSKRWRTLFAFWHDLDFDDSIFWHPEEGKQDRDDIQESFRSFVDRTLALQGGAPINKFSLKCGNEHDDEPDNVHIDRWISNALELGVSELLLCLSSVTRHHFPSNVFSSTTLVKLTLGTKLSIYSFPSDTSLPALKVLFLDSIWCDIEEFSGVFLAGFPALEDLTIQHNDSFPGMTGVISSKTIKRLSISYNYADYVEFCSIYALDTPNVVDLYYSCYARPWYSHCNLDSLAKATLDLRMLEGEGVIDTDVTELINGIHNVKTLHLTSSSVEVISVCCKGGLPVFENLVDLVFLGNIGQGWKVLLPLLLENSPNLKTLVLSALDHWTYRYCFVGIRITPKNQVKMLSIMQYEGSAKELKQISHFLLKMECLEVLKVYAAAVINDSKKIQLTEDLLKLPRASSKLKIQVM</sequence>